<dbReference type="InterPro" id="IPR009091">
    <property type="entry name" value="RCC1/BLIP-II"/>
</dbReference>
<dbReference type="InterPro" id="IPR012854">
    <property type="entry name" value="Cu_amine_oxidase-like_N"/>
</dbReference>
<evidence type="ECO:0000313" key="4">
    <source>
        <dbReference type="Proteomes" id="UP000367750"/>
    </source>
</evidence>
<evidence type="ECO:0000259" key="2">
    <source>
        <dbReference type="Pfam" id="PF07833"/>
    </source>
</evidence>
<evidence type="ECO:0000256" key="1">
    <source>
        <dbReference type="SAM" id="SignalP"/>
    </source>
</evidence>
<keyword evidence="4" id="KW-1185">Reference proteome</keyword>
<dbReference type="PANTHER" id="PTHR45982:SF1">
    <property type="entry name" value="REGULATOR OF CHROMOSOME CONDENSATION"/>
    <property type="match status" value="1"/>
</dbReference>
<gene>
    <name evidence="3" type="ORF">F4V43_06815</name>
</gene>
<evidence type="ECO:0000313" key="3">
    <source>
        <dbReference type="EMBL" id="KAA9005789.1"/>
    </source>
</evidence>
<organism evidence="3 4">
    <name type="scientific">Paenibacillus spiritus</name>
    <dbReference type="NCBI Taxonomy" id="2496557"/>
    <lineage>
        <taxon>Bacteria</taxon>
        <taxon>Bacillati</taxon>
        <taxon>Bacillota</taxon>
        <taxon>Bacilli</taxon>
        <taxon>Bacillales</taxon>
        <taxon>Paenibacillaceae</taxon>
        <taxon>Paenibacillus</taxon>
    </lineage>
</organism>
<reference evidence="3 4" key="1">
    <citation type="submission" date="2019-09" db="EMBL/GenBank/DDBJ databases">
        <title>Bacillus ochoae sp. nov., Paenibacillus whitsoniae sp. nov., Paenibacillus spiritus sp. nov. Isolated from the Mars Exploration Rover during spacecraft assembly.</title>
        <authorList>
            <person name="Seuylemezian A."/>
            <person name="Vaishampayan P."/>
        </authorList>
    </citation>
    <scope>NUCLEOTIDE SEQUENCE [LARGE SCALE GENOMIC DNA]</scope>
    <source>
        <strain evidence="3 4">MER_111</strain>
    </source>
</reference>
<dbReference type="Pfam" id="PF07833">
    <property type="entry name" value="Cu_amine_oxidN1"/>
    <property type="match status" value="1"/>
</dbReference>
<dbReference type="Gene3D" id="3.30.457.10">
    <property type="entry name" value="Copper amine oxidase-like, N-terminal domain"/>
    <property type="match status" value="1"/>
</dbReference>
<dbReference type="AlphaFoldDB" id="A0A5J5GC91"/>
<dbReference type="Gene3D" id="2.130.10.30">
    <property type="entry name" value="Regulator of chromosome condensation 1/beta-lactamase-inhibitor protein II"/>
    <property type="match status" value="2"/>
</dbReference>
<accession>A0A5J5GC91</accession>
<dbReference type="Proteomes" id="UP000367750">
    <property type="component" value="Unassembled WGS sequence"/>
</dbReference>
<proteinExistence type="predicted"/>
<feature type="domain" description="Copper amine oxidase-like N-terminal" evidence="2">
    <location>
        <begin position="396"/>
        <end position="497"/>
    </location>
</feature>
<keyword evidence="1" id="KW-0732">Signal</keyword>
<protein>
    <recommendedName>
        <fullName evidence="2">Copper amine oxidase-like N-terminal domain-containing protein</fullName>
    </recommendedName>
</protein>
<dbReference type="GO" id="GO:0005737">
    <property type="term" value="C:cytoplasm"/>
    <property type="evidence" value="ECO:0007669"/>
    <property type="project" value="TreeGrafter"/>
</dbReference>
<dbReference type="SUPFAM" id="SSF55383">
    <property type="entry name" value="Copper amine oxidase, domain N"/>
    <property type="match status" value="1"/>
</dbReference>
<dbReference type="SUPFAM" id="SSF50985">
    <property type="entry name" value="RCC1/BLIP-II"/>
    <property type="match status" value="2"/>
</dbReference>
<name>A0A5J5GC91_9BACL</name>
<dbReference type="GO" id="GO:0005085">
    <property type="term" value="F:guanyl-nucleotide exchange factor activity"/>
    <property type="evidence" value="ECO:0007669"/>
    <property type="project" value="TreeGrafter"/>
</dbReference>
<dbReference type="InterPro" id="IPR051553">
    <property type="entry name" value="Ran_GTPase-activating"/>
</dbReference>
<dbReference type="EMBL" id="VYKK01000007">
    <property type="protein sequence ID" value="KAA9005789.1"/>
    <property type="molecule type" value="Genomic_DNA"/>
</dbReference>
<feature type="signal peptide" evidence="1">
    <location>
        <begin position="1"/>
        <end position="33"/>
    </location>
</feature>
<sequence>MPVRMGLRAGDAAKRPFRLLLPALTAGMLFAGAAVSPGPTAAAASAAVPAAASTNAASGPAPFVQVTAGAYYSAALRADGTVWAWGRTLYGELGVLEPRVTSSIQRPVRLAALRGIQSIATNRVGSQVGVGSDGSVWEWGAGTGPSALPKQVKGLAGITAAIPGFALQRNGTLWYWSHPLAADGTSEAAGVPRRIPGTYRFTGLTSWSGLVYGLDEHGAVWGFGLVNQPSGAGQTLISPARIAGLPAFKQISAYQNRLVGVDSAGRVWTAQVETDALYSRSTPGPLRLTGKPLRAGTPLKAAEAQLVDYNTLLIRTAAGELWTTGTWLTGRAGRLSGPAGVREAEAGIHHALAIDAGGRLWGVGGNQWGEAGSPNVNRDRLLYRPVPVLPAIGVSVNGSPLSSGYPADLRNGRVSVPLRDTIRSLGGSLTASGSSLAVQLGQARAQITAGSAQAEVNGRSVALNSPVSQSSGAVMIPAQLLALLGVNTQWDSSSGELHLDFPAAASAK</sequence>
<dbReference type="PANTHER" id="PTHR45982">
    <property type="entry name" value="REGULATOR OF CHROMOSOME CONDENSATION"/>
    <property type="match status" value="1"/>
</dbReference>
<dbReference type="OrthoDB" id="27389at2"/>
<dbReference type="Pfam" id="PF13540">
    <property type="entry name" value="RCC1_2"/>
    <property type="match status" value="1"/>
</dbReference>
<dbReference type="RefSeq" id="WP_150457490.1">
    <property type="nucleotide sequence ID" value="NZ_VYKK01000007.1"/>
</dbReference>
<comment type="caution">
    <text evidence="3">The sequence shown here is derived from an EMBL/GenBank/DDBJ whole genome shotgun (WGS) entry which is preliminary data.</text>
</comment>
<feature type="chain" id="PRO_5038645790" description="Copper amine oxidase-like N-terminal domain-containing protein" evidence="1">
    <location>
        <begin position="34"/>
        <end position="508"/>
    </location>
</feature>
<dbReference type="InterPro" id="IPR036582">
    <property type="entry name" value="Mao_N_sf"/>
</dbReference>
<dbReference type="PROSITE" id="PS50012">
    <property type="entry name" value="RCC1_3"/>
    <property type="match status" value="1"/>
</dbReference>
<dbReference type="InterPro" id="IPR000408">
    <property type="entry name" value="Reg_chr_condens"/>
</dbReference>